<evidence type="ECO:0000256" key="1">
    <source>
        <dbReference type="ARBA" id="ARBA00001947"/>
    </source>
</evidence>
<keyword evidence="2" id="KW-0479">Metal-binding</keyword>
<proteinExistence type="predicted"/>
<dbReference type="OrthoDB" id="9802248at2"/>
<dbReference type="Pfam" id="PF00753">
    <property type="entry name" value="Lactamase_B"/>
    <property type="match status" value="1"/>
</dbReference>
<keyword evidence="3 6" id="KW-0378">Hydrolase</keyword>
<dbReference type="SUPFAM" id="SSF56281">
    <property type="entry name" value="Metallo-hydrolase/oxidoreductase"/>
    <property type="match status" value="1"/>
</dbReference>
<organism evidence="6 7">
    <name type="scientific">Hoylesella enoeca</name>
    <dbReference type="NCBI Taxonomy" id="76123"/>
    <lineage>
        <taxon>Bacteria</taxon>
        <taxon>Pseudomonadati</taxon>
        <taxon>Bacteroidota</taxon>
        <taxon>Bacteroidia</taxon>
        <taxon>Bacteroidales</taxon>
        <taxon>Prevotellaceae</taxon>
        <taxon>Hoylesella</taxon>
    </lineage>
</organism>
<protein>
    <submittedName>
        <fullName evidence="6">MBL fold metallo-hydrolase</fullName>
    </submittedName>
</protein>
<evidence type="ECO:0000259" key="5">
    <source>
        <dbReference type="SMART" id="SM00849"/>
    </source>
</evidence>
<accession>A0A0S2KKJ0</accession>
<dbReference type="InterPro" id="IPR051453">
    <property type="entry name" value="MBL_Glyoxalase_II"/>
</dbReference>
<dbReference type="STRING" id="76123.AS203_06735"/>
<dbReference type="InterPro" id="IPR001279">
    <property type="entry name" value="Metallo-B-lactamas"/>
</dbReference>
<feature type="domain" description="Metallo-beta-lactamase" evidence="5">
    <location>
        <begin position="13"/>
        <end position="196"/>
    </location>
</feature>
<comment type="cofactor">
    <cofactor evidence="1">
        <name>Zn(2+)</name>
        <dbReference type="ChEBI" id="CHEBI:29105"/>
    </cofactor>
</comment>
<dbReference type="CDD" id="cd06262">
    <property type="entry name" value="metallo-hydrolase-like_MBL-fold"/>
    <property type="match status" value="1"/>
</dbReference>
<dbReference type="GO" id="GO:0046872">
    <property type="term" value="F:metal ion binding"/>
    <property type="evidence" value="ECO:0007669"/>
    <property type="project" value="UniProtKB-KW"/>
</dbReference>
<dbReference type="GO" id="GO:0016787">
    <property type="term" value="F:hydrolase activity"/>
    <property type="evidence" value="ECO:0007669"/>
    <property type="project" value="UniProtKB-KW"/>
</dbReference>
<sequence>MLNIKRFICNMLQENCYVVNDETRECIIIDCGAFYPEERTTIVQYIRNNQLIPKHLLVTHAHFDHNFGNDTIFKEFGLQPEVHCNDKPLMDNLAQQAERIIGMKLNQELPPVGKYLNDDDKIMFGTHTFTIIATPGHSPGGVFYYCAEEHVAFSGDTLFHYSVGRTDFDGGSMFQLIQSLRMISQLPDKTVILPGHGDQTTIGTEVAGNPYLDR</sequence>
<keyword evidence="7" id="KW-1185">Reference proteome</keyword>
<evidence type="ECO:0000256" key="3">
    <source>
        <dbReference type="ARBA" id="ARBA00022801"/>
    </source>
</evidence>
<keyword evidence="4" id="KW-0862">Zinc</keyword>
<evidence type="ECO:0000313" key="6">
    <source>
        <dbReference type="EMBL" id="ALO48811.1"/>
    </source>
</evidence>
<evidence type="ECO:0000313" key="7">
    <source>
        <dbReference type="Proteomes" id="UP000056252"/>
    </source>
</evidence>
<dbReference type="AlphaFoldDB" id="A0A0S2KKJ0"/>
<dbReference type="PANTHER" id="PTHR46233">
    <property type="entry name" value="HYDROXYACYLGLUTATHIONE HYDROLASE GLOC"/>
    <property type="match status" value="1"/>
</dbReference>
<dbReference type="PANTHER" id="PTHR46233:SF3">
    <property type="entry name" value="HYDROXYACYLGLUTATHIONE HYDROLASE GLOC"/>
    <property type="match status" value="1"/>
</dbReference>
<dbReference type="SMART" id="SM00849">
    <property type="entry name" value="Lactamase_B"/>
    <property type="match status" value="1"/>
</dbReference>
<dbReference type="InterPro" id="IPR036866">
    <property type="entry name" value="RibonucZ/Hydroxyglut_hydro"/>
</dbReference>
<gene>
    <name evidence="6" type="ORF">AS203_06735</name>
</gene>
<evidence type="ECO:0000256" key="4">
    <source>
        <dbReference type="ARBA" id="ARBA00022833"/>
    </source>
</evidence>
<dbReference type="Proteomes" id="UP000056252">
    <property type="component" value="Chromosome"/>
</dbReference>
<dbReference type="KEGG" id="peo:AS203_06735"/>
<dbReference type="EMBL" id="CP013195">
    <property type="protein sequence ID" value="ALO48811.1"/>
    <property type="molecule type" value="Genomic_DNA"/>
</dbReference>
<dbReference type="Gene3D" id="3.60.15.10">
    <property type="entry name" value="Ribonuclease Z/Hydroxyacylglutathione hydrolase-like"/>
    <property type="match status" value="1"/>
</dbReference>
<dbReference type="eggNOG" id="COG0491">
    <property type="taxonomic scope" value="Bacteria"/>
</dbReference>
<dbReference type="RefSeq" id="WP_025066604.1">
    <property type="nucleotide sequence ID" value="NZ_CP013195.1"/>
</dbReference>
<evidence type="ECO:0000256" key="2">
    <source>
        <dbReference type="ARBA" id="ARBA00022723"/>
    </source>
</evidence>
<name>A0A0S2KKJ0_9BACT</name>
<reference evidence="7" key="1">
    <citation type="submission" date="2015-11" db="EMBL/GenBank/DDBJ databases">
        <authorList>
            <person name="Holder M.E."/>
            <person name="Ajami N.J."/>
            <person name="Petrosino J.F."/>
        </authorList>
    </citation>
    <scope>NUCLEOTIDE SEQUENCE [LARGE SCALE GENOMIC DNA]</scope>
    <source>
        <strain evidence="7">F0113</strain>
    </source>
</reference>